<protein>
    <recommendedName>
        <fullName evidence="8">Probable branched-chain-amino-acid aminotransferase</fullName>
        <ecNumber evidence="7">2.6.1.42</ecNumber>
    </recommendedName>
</protein>
<dbReference type="PANTHER" id="PTHR42743">
    <property type="entry name" value="AMINO-ACID AMINOTRANSFERASE"/>
    <property type="match status" value="1"/>
</dbReference>
<dbReference type="SUPFAM" id="SSF56752">
    <property type="entry name" value="D-aminoacid aminotransferase-like PLP-dependent enzymes"/>
    <property type="match status" value="1"/>
</dbReference>
<dbReference type="GO" id="GO:0008652">
    <property type="term" value="P:amino acid biosynthetic process"/>
    <property type="evidence" value="ECO:0007669"/>
    <property type="project" value="UniProtKB-ARBA"/>
</dbReference>
<comment type="cofactor">
    <cofactor evidence="1">
        <name>pyridoxal 5'-phosphate</name>
        <dbReference type="ChEBI" id="CHEBI:597326"/>
    </cofactor>
</comment>
<dbReference type="InterPro" id="IPR043131">
    <property type="entry name" value="BCAT-like_N"/>
</dbReference>
<dbReference type="EC" id="2.6.1.42" evidence="7"/>
<dbReference type="InterPro" id="IPR036038">
    <property type="entry name" value="Aminotransferase-like"/>
</dbReference>
<evidence type="ECO:0000256" key="10">
    <source>
        <dbReference type="ARBA" id="ARBA00023304"/>
    </source>
</evidence>
<keyword evidence="9" id="KW-0663">Pyridoxal phosphate</keyword>
<dbReference type="Pfam" id="PF01063">
    <property type="entry name" value="Aminotran_4"/>
    <property type="match status" value="1"/>
</dbReference>
<evidence type="ECO:0000256" key="8">
    <source>
        <dbReference type="ARBA" id="ARBA00014472"/>
    </source>
</evidence>
<keyword evidence="10" id="KW-0028">Amino-acid biosynthesis</keyword>
<comment type="catalytic activity">
    <reaction evidence="11">
        <text>L-valine + 2-oxoglutarate = 3-methyl-2-oxobutanoate + L-glutamate</text>
        <dbReference type="Rhea" id="RHEA:24813"/>
        <dbReference type="ChEBI" id="CHEBI:11851"/>
        <dbReference type="ChEBI" id="CHEBI:16810"/>
        <dbReference type="ChEBI" id="CHEBI:29985"/>
        <dbReference type="ChEBI" id="CHEBI:57762"/>
        <dbReference type="EC" id="2.6.1.42"/>
    </reaction>
</comment>
<evidence type="ECO:0000256" key="7">
    <source>
        <dbReference type="ARBA" id="ARBA00013053"/>
    </source>
</evidence>
<comment type="catalytic activity">
    <reaction evidence="13">
        <text>L-leucine + 2-oxoglutarate = 4-methyl-2-oxopentanoate + L-glutamate</text>
        <dbReference type="Rhea" id="RHEA:18321"/>
        <dbReference type="ChEBI" id="CHEBI:16810"/>
        <dbReference type="ChEBI" id="CHEBI:17865"/>
        <dbReference type="ChEBI" id="CHEBI:29985"/>
        <dbReference type="ChEBI" id="CHEBI:57427"/>
        <dbReference type="EC" id="2.6.1.42"/>
    </reaction>
</comment>
<dbReference type="EMBL" id="PJCH01000017">
    <property type="protein sequence ID" value="PQA85756.1"/>
    <property type="molecule type" value="Genomic_DNA"/>
</dbReference>
<dbReference type="InterPro" id="IPR050571">
    <property type="entry name" value="Class-IV_PLP-Dep_Aminotrnsfr"/>
</dbReference>
<dbReference type="FunFam" id="3.20.10.10:FF:000002">
    <property type="entry name" value="D-alanine aminotransferase"/>
    <property type="match status" value="1"/>
</dbReference>
<evidence type="ECO:0000256" key="12">
    <source>
        <dbReference type="ARBA" id="ARBA00048798"/>
    </source>
</evidence>
<evidence type="ECO:0000256" key="6">
    <source>
        <dbReference type="ARBA" id="ARBA00009320"/>
    </source>
</evidence>
<comment type="pathway">
    <text evidence="5">Amino-acid biosynthesis; L-leucine biosynthesis; L-leucine from 3-methyl-2-oxobutanoate: step 4/4.</text>
</comment>
<dbReference type="InterPro" id="IPR043132">
    <property type="entry name" value="BCAT-like_C"/>
</dbReference>
<dbReference type="RefSeq" id="WP_104832392.1">
    <property type="nucleotide sequence ID" value="NZ_PJCH01000017.1"/>
</dbReference>
<dbReference type="Gene3D" id="3.30.470.10">
    <property type="match status" value="1"/>
</dbReference>
<evidence type="ECO:0000313" key="15">
    <source>
        <dbReference type="Proteomes" id="UP000239504"/>
    </source>
</evidence>
<comment type="pathway">
    <text evidence="4">Amino-acid biosynthesis; L-valine biosynthesis; L-valine from pyruvate: step 4/4.</text>
</comment>
<dbReference type="InterPro" id="IPR001544">
    <property type="entry name" value="Aminotrans_IV"/>
</dbReference>
<evidence type="ECO:0000256" key="11">
    <source>
        <dbReference type="ARBA" id="ARBA00048212"/>
    </source>
</evidence>
<comment type="function">
    <text evidence="2">Acts on leucine, isoleucine and valine.</text>
</comment>
<comment type="similarity">
    <text evidence="6">Belongs to the class-IV pyridoxal-phosphate-dependent aminotransferase family.</text>
</comment>
<evidence type="ECO:0000256" key="13">
    <source>
        <dbReference type="ARBA" id="ARBA00049229"/>
    </source>
</evidence>
<evidence type="ECO:0000313" key="14">
    <source>
        <dbReference type="EMBL" id="PQA85756.1"/>
    </source>
</evidence>
<gene>
    <name evidence="14" type="ORF">CW354_20700</name>
</gene>
<dbReference type="GO" id="GO:0004084">
    <property type="term" value="F:branched-chain-amino-acid transaminase activity"/>
    <property type="evidence" value="ECO:0007669"/>
    <property type="project" value="UniProtKB-EC"/>
</dbReference>
<evidence type="ECO:0000256" key="9">
    <source>
        <dbReference type="ARBA" id="ARBA00022898"/>
    </source>
</evidence>
<sequence>MTHSTHAYAPDPRNDSILIDINGELFPRADAKVSVFDSGFVLGDGVWEGLRVYAGPDGKGVIAFLDRHLARLYAGAKTLDYEFPLSKTEFAERLYACLDANEAHDGVHVRLMTSRGVKATPYQDPRATITPPTIVIIPEFKTPSPDAGARGLSLFTVHVRRGYPDVQDQKLNSHSKLNCIMACIQAAKADADEALMLDPHGFVATCNSTHFFIVKDGEIWTSTGDFCLGGITRKVIIETAREAGVTVHERNFSLHDAYNADEAFVTGTFAGLTPVAEIDGRTLGAASGPMVAKLRGLYKERVANDIKDGRRVNFD</sequence>
<dbReference type="Proteomes" id="UP000239504">
    <property type="component" value="Unassembled WGS sequence"/>
</dbReference>
<reference evidence="14 15" key="1">
    <citation type="submission" date="2017-12" db="EMBL/GenBank/DDBJ databases">
        <authorList>
            <person name="Hurst M.R.H."/>
        </authorList>
    </citation>
    <scope>NUCLEOTIDE SEQUENCE [LARGE SCALE GENOMIC DNA]</scope>
    <source>
        <strain evidence="14 15">SY-3-19</strain>
    </source>
</reference>
<keyword evidence="15" id="KW-1185">Reference proteome</keyword>
<evidence type="ECO:0000256" key="1">
    <source>
        <dbReference type="ARBA" id="ARBA00001933"/>
    </source>
</evidence>
<dbReference type="GO" id="GO:0009082">
    <property type="term" value="P:branched-chain amino acid biosynthetic process"/>
    <property type="evidence" value="ECO:0007669"/>
    <property type="project" value="UniProtKB-KW"/>
</dbReference>
<dbReference type="AlphaFoldDB" id="A0A2S7JZW2"/>
<name>A0A2S7JZW2_9PROT</name>
<comment type="caution">
    <text evidence="14">The sequence shown here is derived from an EMBL/GenBank/DDBJ whole genome shotgun (WGS) entry which is preliminary data.</text>
</comment>
<accession>A0A2S7JZW2</accession>
<evidence type="ECO:0000256" key="5">
    <source>
        <dbReference type="ARBA" id="ARBA00005072"/>
    </source>
</evidence>
<evidence type="ECO:0000256" key="3">
    <source>
        <dbReference type="ARBA" id="ARBA00004824"/>
    </source>
</evidence>
<dbReference type="Gene3D" id="3.20.10.10">
    <property type="entry name" value="D-amino Acid Aminotransferase, subunit A, domain 2"/>
    <property type="match status" value="1"/>
</dbReference>
<evidence type="ECO:0000256" key="4">
    <source>
        <dbReference type="ARBA" id="ARBA00004931"/>
    </source>
</evidence>
<keyword evidence="14" id="KW-0032">Aminotransferase</keyword>
<evidence type="ECO:0000256" key="2">
    <source>
        <dbReference type="ARBA" id="ARBA00003109"/>
    </source>
</evidence>
<keyword evidence="14" id="KW-0808">Transferase</keyword>
<comment type="pathway">
    <text evidence="3">Amino-acid biosynthesis; L-isoleucine biosynthesis; L-isoleucine from 2-oxobutanoate: step 4/4.</text>
</comment>
<comment type="catalytic activity">
    <reaction evidence="12">
        <text>L-isoleucine + 2-oxoglutarate = (S)-3-methyl-2-oxopentanoate + L-glutamate</text>
        <dbReference type="Rhea" id="RHEA:24801"/>
        <dbReference type="ChEBI" id="CHEBI:16810"/>
        <dbReference type="ChEBI" id="CHEBI:29985"/>
        <dbReference type="ChEBI" id="CHEBI:35146"/>
        <dbReference type="ChEBI" id="CHEBI:58045"/>
        <dbReference type="EC" id="2.6.1.42"/>
    </reaction>
</comment>
<organism evidence="14 15">
    <name type="scientific">Hyphococcus luteus</name>
    <dbReference type="NCBI Taxonomy" id="2058213"/>
    <lineage>
        <taxon>Bacteria</taxon>
        <taxon>Pseudomonadati</taxon>
        <taxon>Pseudomonadota</taxon>
        <taxon>Alphaproteobacteria</taxon>
        <taxon>Parvularculales</taxon>
        <taxon>Parvularculaceae</taxon>
        <taxon>Hyphococcus</taxon>
    </lineage>
</organism>
<dbReference type="OrthoDB" id="9805628at2"/>
<proteinExistence type="inferred from homology"/>
<dbReference type="PANTHER" id="PTHR42743:SF11">
    <property type="entry name" value="AMINODEOXYCHORISMATE LYASE"/>
    <property type="match status" value="1"/>
</dbReference>
<keyword evidence="10" id="KW-0100">Branched-chain amino acid biosynthesis</keyword>